<reference evidence="2" key="1">
    <citation type="submission" date="2017-06" db="EMBL/GenBank/DDBJ databases">
        <authorList>
            <person name="Rodrigo-Torres L."/>
            <person name="Arahal R.D."/>
            <person name="Lucena T."/>
        </authorList>
    </citation>
    <scope>NUCLEOTIDE SEQUENCE [LARGE SCALE GENOMIC DNA]</scope>
    <source>
        <strain evidence="2">CECT 9192</strain>
    </source>
</reference>
<sequence length="235" mass="27671">MNFRDPKLVFVKNFRGDTTSFLQVSDLKGPNVHLKDVESGGNFIFTKKQIEMFVATKKLKVTQVDDLPPILFGKPLKKREVISRDKLDDKAHKEMERRYQYVLGVIDEGFPAYTPKWLDPYIVAKAQQIKDTASPSYRSLARWMKVFVESGWEKKSLLMRHDDKGNKEIKLHPEMNDILKRVVREHTFKFKRVKYMNAYRDFLQQLDELNVKRKATGQEPLEACSYKTLRHRFGN</sequence>
<dbReference type="RefSeq" id="WP_087853112.1">
    <property type="nucleotide sequence ID" value="NZ_FYAJ01000002.1"/>
</dbReference>
<keyword evidence="2" id="KW-1185">Reference proteome</keyword>
<organism evidence="1 2">
    <name type="scientific">Photobacterium andalusiense</name>
    <dbReference type="NCBI Taxonomy" id="2204296"/>
    <lineage>
        <taxon>Bacteria</taxon>
        <taxon>Pseudomonadati</taxon>
        <taxon>Pseudomonadota</taxon>
        <taxon>Gammaproteobacteria</taxon>
        <taxon>Vibrionales</taxon>
        <taxon>Vibrionaceae</taxon>
        <taxon>Photobacterium</taxon>
    </lineage>
</organism>
<dbReference type="Proteomes" id="UP000195719">
    <property type="component" value="Unassembled WGS sequence"/>
</dbReference>
<dbReference type="AlphaFoldDB" id="A0A1Y6MD99"/>
<protein>
    <submittedName>
        <fullName evidence="1">Uncharacterized protein</fullName>
    </submittedName>
</protein>
<gene>
    <name evidence="1" type="ORF">PAND9192_01361</name>
</gene>
<dbReference type="EMBL" id="FYAJ01000002">
    <property type="protein sequence ID" value="SMY34504.1"/>
    <property type="molecule type" value="Genomic_DNA"/>
</dbReference>
<evidence type="ECO:0000313" key="1">
    <source>
        <dbReference type="EMBL" id="SMY34504.1"/>
    </source>
</evidence>
<name>A0A1Y6MD99_9GAMM</name>
<evidence type="ECO:0000313" key="2">
    <source>
        <dbReference type="Proteomes" id="UP000195719"/>
    </source>
</evidence>
<accession>A0A1Y6MD99</accession>
<proteinExistence type="predicted"/>